<name>A0A2U7UCM0_9VIRU</name>
<evidence type="ECO:0000313" key="1">
    <source>
        <dbReference type="EMBL" id="AVK76142.1"/>
    </source>
</evidence>
<sequence>MDFLSNAMQRIRGYGPVAADAPPQARMIVLDGRSFTRQEYEELKEKVIRIIQALPATYLSRDKADAAIAHLRAEILLCGSGIDRAHGRLFQEVYDAAGKYSNDLRARKTRGVFLTPPKQKTD</sequence>
<gene>
    <name evidence="1" type="ORF">pneo_cds_535</name>
</gene>
<dbReference type="RefSeq" id="YP_009482145.1">
    <property type="nucleotide sequence ID" value="NC_037666.1"/>
</dbReference>
<accession>A0A2U7UCM0</accession>
<organism evidence="1">
    <name type="scientific">Pandoravirus neocaledonia</name>
    <dbReference type="NCBI Taxonomy" id="2107708"/>
    <lineage>
        <taxon>Viruses</taxon>
        <taxon>Pandoravirus</taxon>
    </lineage>
</organism>
<dbReference type="EMBL" id="MG011690">
    <property type="protein sequence ID" value="AVK76142.1"/>
    <property type="molecule type" value="Genomic_DNA"/>
</dbReference>
<dbReference type="KEGG" id="vg:36842855"/>
<proteinExistence type="predicted"/>
<dbReference type="Proteomes" id="UP000249287">
    <property type="component" value="Segment"/>
</dbReference>
<reference evidence="1" key="1">
    <citation type="journal article" date="2018" name="Nat. Commun.">
        <title>Diversity and evolution of the emerging Pandoraviridae family.</title>
        <authorList>
            <person name="Legendre M."/>
            <person name="Fabre E."/>
            <person name="Poirot O."/>
            <person name="Jeudy S."/>
            <person name="Lartigue A."/>
            <person name="Alempic J.M."/>
            <person name="Beucher L."/>
            <person name="Philippe N."/>
            <person name="Bertaux L."/>
            <person name="Christo-Foroux E."/>
            <person name="Labadie K."/>
            <person name="Coute Y."/>
            <person name="Abergel C."/>
            <person name="Claverie J.M."/>
        </authorList>
    </citation>
    <scope>NUCLEOTIDE SEQUENCE [LARGE SCALE GENOMIC DNA]</scope>
    <source>
        <strain evidence="1">Neocaledonia</strain>
    </source>
</reference>
<dbReference type="GeneID" id="36842855"/>
<protein>
    <submittedName>
        <fullName evidence="1">Uncharacterized protein</fullName>
    </submittedName>
</protein>